<dbReference type="GO" id="GO:0004519">
    <property type="term" value="F:endonuclease activity"/>
    <property type="evidence" value="ECO:0007669"/>
    <property type="project" value="UniProtKB-KW"/>
</dbReference>
<dbReference type="Pfam" id="PF01420">
    <property type="entry name" value="Methylase_S"/>
    <property type="match status" value="1"/>
</dbReference>
<feature type="domain" description="Type I restriction modification DNA specificity" evidence="4">
    <location>
        <begin position="5"/>
        <end position="156"/>
    </location>
</feature>
<evidence type="ECO:0000259" key="4">
    <source>
        <dbReference type="Pfam" id="PF01420"/>
    </source>
</evidence>
<dbReference type="AlphaFoldDB" id="A0ABD6Y5G2"/>
<keyword evidence="5" id="KW-0378">Hydrolase</keyword>
<keyword evidence="3" id="KW-0238">DNA-binding</keyword>
<dbReference type="Gene3D" id="3.90.220.20">
    <property type="entry name" value="DNA methylase specificity domains"/>
    <property type="match status" value="1"/>
</dbReference>
<dbReference type="GO" id="GO:0003677">
    <property type="term" value="F:DNA binding"/>
    <property type="evidence" value="ECO:0007669"/>
    <property type="project" value="UniProtKB-KW"/>
</dbReference>
<protein>
    <submittedName>
        <fullName evidence="5">Restriction endonuclease subunit S</fullName>
    </submittedName>
</protein>
<keyword evidence="2" id="KW-0680">Restriction system</keyword>
<evidence type="ECO:0000256" key="3">
    <source>
        <dbReference type="ARBA" id="ARBA00023125"/>
    </source>
</evidence>
<dbReference type="EMBL" id="QGHV01000036">
    <property type="protein sequence ID" value="PWT37175.1"/>
    <property type="molecule type" value="Genomic_DNA"/>
</dbReference>
<evidence type="ECO:0000256" key="1">
    <source>
        <dbReference type="ARBA" id="ARBA00010923"/>
    </source>
</evidence>
<dbReference type="SUPFAM" id="SSF116734">
    <property type="entry name" value="DNA methylase specificity domain"/>
    <property type="match status" value="1"/>
</dbReference>
<dbReference type="InterPro" id="IPR000055">
    <property type="entry name" value="Restrct_endonuc_typeI_TRD"/>
</dbReference>
<comment type="similarity">
    <text evidence="1">Belongs to the type-I restriction system S methylase family.</text>
</comment>
<keyword evidence="5" id="KW-0255">Endonuclease</keyword>
<gene>
    <name evidence="5" type="ORF">DKZ35_06575</name>
</gene>
<comment type="caution">
    <text evidence="5">The sequence shown here is derived from an EMBL/GenBank/DDBJ whole genome shotgun (WGS) entry which is preliminary data.</text>
</comment>
<evidence type="ECO:0000313" key="6">
    <source>
        <dbReference type="Proteomes" id="UP000245735"/>
    </source>
</evidence>
<evidence type="ECO:0000256" key="2">
    <source>
        <dbReference type="ARBA" id="ARBA00022747"/>
    </source>
</evidence>
<organism evidence="5 6">
    <name type="scientific">Limosilactobacillus reuteri</name>
    <name type="common">Lactobacillus reuteri</name>
    <dbReference type="NCBI Taxonomy" id="1598"/>
    <lineage>
        <taxon>Bacteria</taxon>
        <taxon>Bacillati</taxon>
        <taxon>Bacillota</taxon>
        <taxon>Bacilli</taxon>
        <taxon>Lactobacillales</taxon>
        <taxon>Lactobacillaceae</taxon>
        <taxon>Limosilactobacillus</taxon>
    </lineage>
</organism>
<dbReference type="InterPro" id="IPR044946">
    <property type="entry name" value="Restrct_endonuc_typeI_TRD_sf"/>
</dbReference>
<evidence type="ECO:0000313" key="5">
    <source>
        <dbReference type="EMBL" id="PWT37175.1"/>
    </source>
</evidence>
<reference evidence="6" key="1">
    <citation type="journal article" date="2018" name="Front. Microbiol.">
        <title>Comparative Genomics of the Herbivore Gut Symbiont Lactobacillus reuteri Reveals Genetic Diversity and Lifestyle Adaptation.</title>
        <authorList>
            <person name="Zhao J."/>
        </authorList>
    </citation>
    <scope>NUCLEOTIDE SEQUENCE [LARGE SCALE GENOMIC DNA]</scope>
    <source>
        <strain evidence="6">LR9</strain>
    </source>
</reference>
<name>A0ABD6Y5G2_LIMRT</name>
<keyword evidence="5" id="KW-0540">Nuclease</keyword>
<accession>A0ABD6Y5G2</accession>
<dbReference type="Proteomes" id="UP000245735">
    <property type="component" value="Unassembled WGS sequence"/>
</dbReference>
<sequence>MQKFKPKNSEESLPVLKIKELNQGYTDASSDRCSPNIDQNLIIRAGDIIFSWSGTLIVKNWSGKVAGLNQHLFKVTSDNYPDWFIYEWTKHHLRRFQSIAAGKATTMGHIKRSDLKDSNVYIPDDKHLCEFDREIKPIYDKRLEIISENQKLTELKQILLKKYF</sequence>
<dbReference type="GO" id="GO:0009307">
    <property type="term" value="P:DNA restriction-modification system"/>
    <property type="evidence" value="ECO:0007669"/>
    <property type="project" value="UniProtKB-KW"/>
</dbReference>
<proteinExistence type="inferred from homology"/>